<dbReference type="Proteomes" id="UP001148629">
    <property type="component" value="Unassembled WGS sequence"/>
</dbReference>
<accession>A0ACC1RB18</accession>
<gene>
    <name evidence="1" type="ORF">NM208_g16806</name>
</gene>
<evidence type="ECO:0000313" key="1">
    <source>
        <dbReference type="EMBL" id="KAJ3502060.1"/>
    </source>
</evidence>
<protein>
    <submittedName>
        <fullName evidence="1">Uncharacterized protein</fullName>
    </submittedName>
</protein>
<name>A0ACC1RB18_9HYPO</name>
<keyword evidence="2" id="KW-1185">Reference proteome</keyword>
<reference evidence="1" key="1">
    <citation type="submission" date="2022-08" db="EMBL/GenBank/DDBJ databases">
        <title>Genome Sequence of Fusarium decemcellulare.</title>
        <authorList>
            <person name="Buettner E."/>
        </authorList>
    </citation>
    <scope>NUCLEOTIDE SEQUENCE</scope>
    <source>
        <strain evidence="1">Babe19</strain>
    </source>
</reference>
<comment type="caution">
    <text evidence="1">The sequence shown here is derived from an EMBL/GenBank/DDBJ whole genome shotgun (WGS) entry which is preliminary data.</text>
</comment>
<evidence type="ECO:0000313" key="2">
    <source>
        <dbReference type="Proteomes" id="UP001148629"/>
    </source>
</evidence>
<sequence length="235" mass="26391">MAAKPQTYQPLPREDATAALLSPSEREDREDERKPIVKATFPPVLLLRLLVIPFSITNTVLMSQTWDDRGVAIFFCVISSILSLWTTLQIINGIFNLTNSMGNTFEIKIKSFFCSCGIASTGYSVSKNRSWYLVNLVDFFFCIFFIIPGSLSLEGHIWRYGLHASVGGVCITVASIQLAIAVLALFSVFRKATIVIYKAETDDQPAYTIEELYRDDMSEPRDSMSERRESTSSEV</sequence>
<organism evidence="1 2">
    <name type="scientific">Fusarium decemcellulare</name>
    <dbReference type="NCBI Taxonomy" id="57161"/>
    <lineage>
        <taxon>Eukaryota</taxon>
        <taxon>Fungi</taxon>
        <taxon>Dikarya</taxon>
        <taxon>Ascomycota</taxon>
        <taxon>Pezizomycotina</taxon>
        <taxon>Sordariomycetes</taxon>
        <taxon>Hypocreomycetidae</taxon>
        <taxon>Hypocreales</taxon>
        <taxon>Nectriaceae</taxon>
        <taxon>Fusarium</taxon>
        <taxon>Fusarium decemcellulare species complex</taxon>
    </lineage>
</organism>
<proteinExistence type="predicted"/>
<dbReference type="EMBL" id="JANRMS010005492">
    <property type="protein sequence ID" value="KAJ3502060.1"/>
    <property type="molecule type" value="Genomic_DNA"/>
</dbReference>